<gene>
    <name evidence="2" type="ORF">ACAOBT_LOCUS15397</name>
</gene>
<keyword evidence="1" id="KW-0472">Membrane</keyword>
<proteinExistence type="predicted"/>
<dbReference type="AlphaFoldDB" id="A0A9P0KUW4"/>
<evidence type="ECO:0000313" key="3">
    <source>
        <dbReference type="Proteomes" id="UP001152888"/>
    </source>
</evidence>
<reference evidence="2" key="1">
    <citation type="submission" date="2022-03" db="EMBL/GenBank/DDBJ databases">
        <authorList>
            <person name="Sayadi A."/>
        </authorList>
    </citation>
    <scope>NUCLEOTIDE SEQUENCE</scope>
</reference>
<accession>A0A9P0KUW4</accession>
<dbReference type="Proteomes" id="UP001152888">
    <property type="component" value="Unassembled WGS sequence"/>
</dbReference>
<keyword evidence="1" id="KW-0812">Transmembrane</keyword>
<protein>
    <submittedName>
        <fullName evidence="2">Uncharacterized protein</fullName>
    </submittedName>
</protein>
<dbReference type="EMBL" id="CAKOFQ010006932">
    <property type="protein sequence ID" value="CAH1983141.1"/>
    <property type="molecule type" value="Genomic_DNA"/>
</dbReference>
<sequence>MVIFQLLLCKLRTFIRTLFICSDVLLVIGLSDFRYVFSMTRVYLKCF</sequence>
<organism evidence="2 3">
    <name type="scientific">Acanthoscelides obtectus</name>
    <name type="common">Bean weevil</name>
    <name type="synonym">Bruchus obtectus</name>
    <dbReference type="NCBI Taxonomy" id="200917"/>
    <lineage>
        <taxon>Eukaryota</taxon>
        <taxon>Metazoa</taxon>
        <taxon>Ecdysozoa</taxon>
        <taxon>Arthropoda</taxon>
        <taxon>Hexapoda</taxon>
        <taxon>Insecta</taxon>
        <taxon>Pterygota</taxon>
        <taxon>Neoptera</taxon>
        <taxon>Endopterygota</taxon>
        <taxon>Coleoptera</taxon>
        <taxon>Polyphaga</taxon>
        <taxon>Cucujiformia</taxon>
        <taxon>Chrysomeloidea</taxon>
        <taxon>Chrysomelidae</taxon>
        <taxon>Bruchinae</taxon>
        <taxon>Bruchini</taxon>
        <taxon>Acanthoscelides</taxon>
    </lineage>
</organism>
<comment type="caution">
    <text evidence="2">The sequence shown here is derived from an EMBL/GenBank/DDBJ whole genome shotgun (WGS) entry which is preliminary data.</text>
</comment>
<keyword evidence="1" id="KW-1133">Transmembrane helix</keyword>
<keyword evidence="3" id="KW-1185">Reference proteome</keyword>
<evidence type="ECO:0000256" key="1">
    <source>
        <dbReference type="SAM" id="Phobius"/>
    </source>
</evidence>
<feature type="transmembrane region" description="Helical" evidence="1">
    <location>
        <begin position="14"/>
        <end position="37"/>
    </location>
</feature>
<evidence type="ECO:0000313" key="2">
    <source>
        <dbReference type="EMBL" id="CAH1983141.1"/>
    </source>
</evidence>
<name>A0A9P0KUW4_ACAOB</name>